<name>B1IL35_CLOBK</name>
<evidence type="ECO:0000313" key="1">
    <source>
        <dbReference type="EMBL" id="ACA43658.1"/>
    </source>
</evidence>
<dbReference type="Proteomes" id="UP000008541">
    <property type="component" value="Chromosome"/>
</dbReference>
<accession>B1IL35</accession>
<evidence type="ECO:0000313" key="2">
    <source>
        <dbReference type="Proteomes" id="UP000008541"/>
    </source>
</evidence>
<proteinExistence type="predicted"/>
<reference evidence="1 2" key="1">
    <citation type="journal article" date="2007" name="PLoS ONE">
        <title>Analysis of the neurotoxin complex genes in Clostridium botulinum A1-A4 and B1 strains: BoNT/A3, /Ba4 and /B1 clusters are located within plasmids.</title>
        <authorList>
            <person name="Smith T.J."/>
            <person name="Hill K.K."/>
            <person name="Foley B.T."/>
            <person name="Detter J.C."/>
            <person name="Munk A.C."/>
            <person name="Bruce D.C."/>
            <person name="Doggett N.A."/>
            <person name="Smith L.A."/>
            <person name="Marks J.D."/>
            <person name="Xie G."/>
            <person name="Brettin T.S."/>
        </authorList>
    </citation>
    <scope>NUCLEOTIDE SEQUENCE [LARGE SCALE GENOMIC DNA]</scope>
    <source>
        <strain evidence="2">Okra / Type B1</strain>
    </source>
</reference>
<gene>
    <name evidence="1" type="ordered locus">CLD_1689</name>
</gene>
<dbReference type="KEGG" id="cbb:CLD_1689"/>
<dbReference type="EMBL" id="CP000939">
    <property type="protein sequence ID" value="ACA43658.1"/>
    <property type="molecule type" value="Genomic_DNA"/>
</dbReference>
<sequence>MLKASLVDSKLKTSLVGLFAPRELADKEYNNEIKEFLKSIENK</sequence>
<dbReference type="HOGENOM" id="CLU_3231631_0_0_9"/>
<dbReference type="AlphaFoldDB" id="B1IL35"/>
<protein>
    <submittedName>
        <fullName evidence="1">Uncharacterized protein</fullName>
    </submittedName>
</protein>
<organism evidence="1 2">
    <name type="scientific">Clostridium botulinum (strain Okra / Type B1)</name>
    <dbReference type="NCBI Taxonomy" id="498213"/>
    <lineage>
        <taxon>Bacteria</taxon>
        <taxon>Bacillati</taxon>
        <taxon>Bacillota</taxon>
        <taxon>Clostridia</taxon>
        <taxon>Eubacteriales</taxon>
        <taxon>Clostridiaceae</taxon>
        <taxon>Clostridium</taxon>
    </lineage>
</organism>